<keyword evidence="2" id="KW-1185">Reference proteome</keyword>
<dbReference type="AlphaFoldDB" id="A0A5C2SAI4"/>
<gene>
    <name evidence="1" type="ORF">L227DRAFT_577353</name>
</gene>
<dbReference type="EMBL" id="ML122276">
    <property type="protein sequence ID" value="RPD58336.1"/>
    <property type="molecule type" value="Genomic_DNA"/>
</dbReference>
<organism evidence="1 2">
    <name type="scientific">Lentinus tigrinus ALCF2SS1-6</name>
    <dbReference type="NCBI Taxonomy" id="1328759"/>
    <lineage>
        <taxon>Eukaryota</taxon>
        <taxon>Fungi</taxon>
        <taxon>Dikarya</taxon>
        <taxon>Basidiomycota</taxon>
        <taxon>Agaricomycotina</taxon>
        <taxon>Agaricomycetes</taxon>
        <taxon>Polyporales</taxon>
        <taxon>Polyporaceae</taxon>
        <taxon>Lentinus</taxon>
    </lineage>
</organism>
<sequence length="63" mass="6881">MAAWRVVTAWRVIAGRGGRRSKRLCGAKPCRTDIPRPSATSTPTVTAQYCILGERLSVLIHST</sequence>
<reference evidence="1" key="1">
    <citation type="journal article" date="2018" name="Genome Biol. Evol.">
        <title>Genomics and development of Lentinus tigrinus, a white-rot wood-decaying mushroom with dimorphic fruiting bodies.</title>
        <authorList>
            <person name="Wu B."/>
            <person name="Xu Z."/>
            <person name="Knudson A."/>
            <person name="Carlson A."/>
            <person name="Chen N."/>
            <person name="Kovaka S."/>
            <person name="LaButti K."/>
            <person name="Lipzen A."/>
            <person name="Pennachio C."/>
            <person name="Riley R."/>
            <person name="Schakwitz W."/>
            <person name="Umezawa K."/>
            <person name="Ohm R.A."/>
            <person name="Grigoriev I.V."/>
            <person name="Nagy L.G."/>
            <person name="Gibbons J."/>
            <person name="Hibbett D."/>
        </authorList>
    </citation>
    <scope>NUCLEOTIDE SEQUENCE [LARGE SCALE GENOMIC DNA]</scope>
    <source>
        <strain evidence="1">ALCF2SS1-6</strain>
    </source>
</reference>
<evidence type="ECO:0000313" key="1">
    <source>
        <dbReference type="EMBL" id="RPD58336.1"/>
    </source>
</evidence>
<dbReference type="Proteomes" id="UP000313359">
    <property type="component" value="Unassembled WGS sequence"/>
</dbReference>
<name>A0A5C2SAI4_9APHY</name>
<evidence type="ECO:0000313" key="2">
    <source>
        <dbReference type="Proteomes" id="UP000313359"/>
    </source>
</evidence>
<protein>
    <submittedName>
        <fullName evidence="1">Uncharacterized protein</fullName>
    </submittedName>
</protein>
<accession>A0A5C2SAI4</accession>
<proteinExistence type="predicted"/>